<dbReference type="Proteomes" id="UP000250918">
    <property type="component" value="Unassembled WGS sequence"/>
</dbReference>
<evidence type="ECO:0000313" key="2">
    <source>
        <dbReference type="EMBL" id="PWB75574.1"/>
    </source>
</evidence>
<evidence type="ECO:0000256" key="1">
    <source>
        <dbReference type="SAM" id="SignalP"/>
    </source>
</evidence>
<comment type="caution">
    <text evidence="2">The sequence shown here is derived from an EMBL/GenBank/DDBJ whole genome shotgun (WGS) entry which is preliminary data.</text>
</comment>
<reference evidence="2 3" key="1">
    <citation type="journal article" date="2018" name="ISME J.">
        <title>A methanotrophic archaeon couples anaerobic oxidation of methane to Fe(III) reduction.</title>
        <authorList>
            <person name="Cai C."/>
            <person name="Leu A.O."/>
            <person name="Xie G.J."/>
            <person name="Guo J."/>
            <person name="Feng Y."/>
            <person name="Zhao J.X."/>
            <person name="Tyson G.W."/>
            <person name="Yuan Z."/>
            <person name="Hu S."/>
        </authorList>
    </citation>
    <scope>NUCLEOTIDE SEQUENCE [LARGE SCALE GENOMIC DNA]</scope>
    <source>
        <strain evidence="2">FeB_12</strain>
    </source>
</reference>
<evidence type="ECO:0000313" key="3">
    <source>
        <dbReference type="Proteomes" id="UP000250918"/>
    </source>
</evidence>
<dbReference type="AlphaFoldDB" id="A0A855XAJ7"/>
<sequence length="358" mass="38265">MLCLLLLMISIAVRAGHGLYRTTAHGSPVTGVYRTSEYPRGSCAQCHSTHDVIGSFPFALFRENSNDLCMTASQGGCHADQPAGATSGYPAQEADRMPLGSADPGYFEYNNGGIRLPGLSNLVRWPGQQVWEDVLHSPHRASPNMPIKDAFGYGACDNCHDVHGGPSAHDMLDTTYSGITKATLDPLATNLMLCLSCHSRNGPVSMNDSSKYIADYYDRTLNPGEASGHGVSDGTGYVSSGSRLPCYDCHNAHGSQGYGKLGANGFLLSDQRPGWYGLTDIRNDNTQVRRFCFGCHVSSDGQGGGQIEGMTLAQLPATPAAHAYVHPKHCYDCHGRDYSSSTSHNVHNPSPDPVGGQP</sequence>
<dbReference type="EMBL" id="PQAP01000008">
    <property type="protein sequence ID" value="PWB75574.1"/>
    <property type="molecule type" value="Genomic_DNA"/>
</dbReference>
<accession>A0A855XAJ7</accession>
<feature type="signal peptide" evidence="1">
    <location>
        <begin position="1"/>
        <end position="15"/>
    </location>
</feature>
<name>A0A855XAJ7_9BACT</name>
<feature type="chain" id="PRO_5032888873" description="Doubled CXXCH motif domain-containing protein" evidence="1">
    <location>
        <begin position="16"/>
        <end position="358"/>
    </location>
</feature>
<dbReference type="SUPFAM" id="SSF48695">
    <property type="entry name" value="Multiheme cytochromes"/>
    <property type="match status" value="1"/>
</dbReference>
<evidence type="ECO:0008006" key="4">
    <source>
        <dbReference type="Google" id="ProtNLM"/>
    </source>
</evidence>
<organism evidence="2 3">
    <name type="scientific">candidate division GN15 bacterium</name>
    <dbReference type="NCBI Taxonomy" id="2072418"/>
    <lineage>
        <taxon>Bacteria</taxon>
        <taxon>candidate division GN15</taxon>
    </lineage>
</organism>
<protein>
    <recommendedName>
        <fullName evidence="4">Doubled CXXCH motif domain-containing protein</fullName>
    </recommendedName>
</protein>
<keyword evidence="1" id="KW-0732">Signal</keyword>
<proteinExistence type="predicted"/>
<gene>
    <name evidence="2" type="ORF">C3F09_02075</name>
</gene>
<dbReference type="InterPro" id="IPR036280">
    <property type="entry name" value="Multihaem_cyt_sf"/>
</dbReference>